<dbReference type="GO" id="GO:0000160">
    <property type="term" value="P:phosphorelay signal transduction system"/>
    <property type="evidence" value="ECO:0007669"/>
    <property type="project" value="InterPro"/>
</dbReference>
<dbReference type="GO" id="GO:0016887">
    <property type="term" value="F:ATP hydrolysis activity"/>
    <property type="evidence" value="ECO:0007669"/>
    <property type="project" value="TreeGrafter"/>
</dbReference>
<evidence type="ECO:0000256" key="1">
    <source>
        <dbReference type="PROSITE-ProRule" id="PRU00169"/>
    </source>
</evidence>
<comment type="caution">
    <text evidence="1">Lacks conserved residue(s) required for the propagation of feature annotation.</text>
</comment>
<dbReference type="RefSeq" id="WP_118874927.1">
    <property type="nucleotide sequence ID" value="NZ_QWEI01000001.1"/>
</dbReference>
<dbReference type="InterPro" id="IPR027417">
    <property type="entry name" value="P-loop_NTPase"/>
</dbReference>
<evidence type="ECO:0000259" key="2">
    <source>
        <dbReference type="PROSITE" id="PS50110"/>
    </source>
</evidence>
<organism evidence="3 4">
    <name type="scientific">Ureibacillus yapensis</name>
    <dbReference type="NCBI Taxonomy" id="2304605"/>
    <lineage>
        <taxon>Bacteria</taxon>
        <taxon>Bacillati</taxon>
        <taxon>Bacillota</taxon>
        <taxon>Bacilli</taxon>
        <taxon>Bacillales</taxon>
        <taxon>Caryophanaceae</taxon>
        <taxon>Ureibacillus</taxon>
    </lineage>
</organism>
<dbReference type="PROSITE" id="PS50110">
    <property type="entry name" value="RESPONSE_REGULATORY"/>
    <property type="match status" value="1"/>
</dbReference>
<dbReference type="GO" id="GO:0051782">
    <property type="term" value="P:negative regulation of cell division"/>
    <property type="evidence" value="ECO:0007669"/>
    <property type="project" value="TreeGrafter"/>
</dbReference>
<dbReference type="GO" id="GO:0005524">
    <property type="term" value="F:ATP binding"/>
    <property type="evidence" value="ECO:0007669"/>
    <property type="project" value="TreeGrafter"/>
</dbReference>
<dbReference type="SUPFAM" id="SSF52172">
    <property type="entry name" value="CheY-like"/>
    <property type="match status" value="1"/>
</dbReference>
<dbReference type="PANTHER" id="PTHR43384">
    <property type="entry name" value="SEPTUM SITE-DETERMINING PROTEIN MIND HOMOLOG, CHLOROPLASTIC-RELATED"/>
    <property type="match status" value="1"/>
</dbReference>
<sequence>MEQKLNILLVSDDPVLREQLNTIAETTEEHVLSATSADAIREMNRETRDIVLMTQPDSDIAIDLVQSIRQINPSVLIIFIADRTDFVLLRNMMRAGVDEFFVFPEETSLFTSRFPTTVKNYSIKKNSRETEKAAISFGRGRGQIFSVYSGKGGTGKSIISSSLAQTLKLESTAEVILIDLNGQYGGIESMFSIETNRSIADLLPVIEELNESHIRNVSKTEEHSKLEILVSPIDAEVSESLGEDFVAKLLRTSRRAFDYVIVDLPSSMNGKSITAMEESDKIFYILTPDTPSLKVLKHYEELSARLGMNLLGKMEIILNFMSKENEVQEKDLKNVLRYPIAAVLRKDVKGLQPFLNKGEPVRKNIKERKLIPFAKDIRKFSREILKS</sequence>
<name>A0A396SLK2_9BACL</name>
<dbReference type="PANTHER" id="PTHR43384:SF13">
    <property type="entry name" value="SLR0110 PROTEIN"/>
    <property type="match status" value="1"/>
</dbReference>
<dbReference type="Gene3D" id="3.40.50.300">
    <property type="entry name" value="P-loop containing nucleotide triphosphate hydrolases"/>
    <property type="match status" value="1"/>
</dbReference>
<dbReference type="GO" id="GO:0005829">
    <property type="term" value="C:cytosol"/>
    <property type="evidence" value="ECO:0007669"/>
    <property type="project" value="TreeGrafter"/>
</dbReference>
<evidence type="ECO:0000313" key="4">
    <source>
        <dbReference type="Proteomes" id="UP000265692"/>
    </source>
</evidence>
<dbReference type="Proteomes" id="UP000265692">
    <property type="component" value="Unassembled WGS sequence"/>
</dbReference>
<keyword evidence="4" id="KW-1185">Reference proteome</keyword>
<dbReference type="OrthoDB" id="2512803at2"/>
<dbReference type="InterPro" id="IPR011006">
    <property type="entry name" value="CheY-like_superfamily"/>
</dbReference>
<accession>A0A396SLK2</accession>
<dbReference type="CDD" id="cd00156">
    <property type="entry name" value="REC"/>
    <property type="match status" value="1"/>
</dbReference>
<proteinExistence type="predicted"/>
<reference evidence="3 4" key="1">
    <citation type="submission" date="2018-08" db="EMBL/GenBank/DDBJ databases">
        <title>Lysinibacillus sp. YLB-03 draft genome sequence.</title>
        <authorList>
            <person name="Yu L."/>
        </authorList>
    </citation>
    <scope>NUCLEOTIDE SEQUENCE [LARGE SCALE GENOMIC DNA]</scope>
    <source>
        <strain evidence="3 4">YLB-03</strain>
    </source>
</reference>
<gene>
    <name evidence="3" type="ORF">D1B33_03465</name>
</gene>
<dbReference type="InterPro" id="IPR001789">
    <property type="entry name" value="Sig_transdc_resp-reg_receiver"/>
</dbReference>
<evidence type="ECO:0000313" key="3">
    <source>
        <dbReference type="EMBL" id="RHW39917.1"/>
    </source>
</evidence>
<comment type="caution">
    <text evidence="3">The sequence shown here is derived from an EMBL/GenBank/DDBJ whole genome shotgun (WGS) entry which is preliminary data.</text>
</comment>
<feature type="domain" description="Response regulatory" evidence="2">
    <location>
        <begin position="6"/>
        <end position="118"/>
    </location>
</feature>
<dbReference type="InterPro" id="IPR025669">
    <property type="entry name" value="AAA_dom"/>
</dbReference>
<dbReference type="EMBL" id="QWEI01000001">
    <property type="protein sequence ID" value="RHW39917.1"/>
    <property type="molecule type" value="Genomic_DNA"/>
</dbReference>
<dbReference type="InterPro" id="IPR050625">
    <property type="entry name" value="ParA/MinD_ATPase"/>
</dbReference>
<dbReference type="GO" id="GO:0009898">
    <property type="term" value="C:cytoplasmic side of plasma membrane"/>
    <property type="evidence" value="ECO:0007669"/>
    <property type="project" value="TreeGrafter"/>
</dbReference>
<dbReference type="Gene3D" id="3.40.50.2300">
    <property type="match status" value="1"/>
</dbReference>
<dbReference type="AlphaFoldDB" id="A0A396SLK2"/>
<dbReference type="Pfam" id="PF13614">
    <property type="entry name" value="AAA_31"/>
    <property type="match status" value="1"/>
</dbReference>
<dbReference type="SUPFAM" id="SSF52540">
    <property type="entry name" value="P-loop containing nucleoside triphosphate hydrolases"/>
    <property type="match status" value="1"/>
</dbReference>
<protein>
    <submittedName>
        <fullName evidence="3">Response regulator</fullName>
    </submittedName>
</protein>